<protein>
    <recommendedName>
        <fullName evidence="6">DNA repair metallo-beta-lactamase domain-containing protein</fullName>
    </recommendedName>
</protein>
<dbReference type="Gene3D" id="3.40.50.12650">
    <property type="match status" value="1"/>
</dbReference>
<evidence type="ECO:0000256" key="1">
    <source>
        <dbReference type="ARBA" id="ARBA00004123"/>
    </source>
</evidence>
<dbReference type="PANTHER" id="PTHR23240:SF6">
    <property type="entry name" value="DNA CROSS-LINK REPAIR 1A PROTEIN"/>
    <property type="match status" value="1"/>
</dbReference>
<dbReference type="CDD" id="cd16273">
    <property type="entry name" value="SNM1A-1C-like_MBL-fold"/>
    <property type="match status" value="1"/>
</dbReference>
<evidence type="ECO:0000256" key="5">
    <source>
        <dbReference type="ARBA" id="ARBA00023242"/>
    </source>
</evidence>
<dbReference type="Pfam" id="PF07522">
    <property type="entry name" value="DRMBL"/>
    <property type="match status" value="1"/>
</dbReference>
<evidence type="ECO:0000256" key="2">
    <source>
        <dbReference type="ARBA" id="ARBA00010304"/>
    </source>
</evidence>
<dbReference type="EMBL" id="CABIJS010000708">
    <property type="protein sequence ID" value="VUZ56838.1"/>
    <property type="molecule type" value="Genomic_DNA"/>
</dbReference>
<dbReference type="GO" id="GO:0035312">
    <property type="term" value="F:5'-3' DNA exonuclease activity"/>
    <property type="evidence" value="ECO:0007669"/>
    <property type="project" value="TreeGrafter"/>
</dbReference>
<reference evidence="7 8" key="1">
    <citation type="submission" date="2019-07" db="EMBL/GenBank/DDBJ databases">
        <authorList>
            <person name="Jastrzebski P J."/>
            <person name="Paukszto L."/>
            <person name="Jastrzebski P J."/>
        </authorList>
    </citation>
    <scope>NUCLEOTIDE SEQUENCE [LARGE SCALE GENOMIC DNA]</scope>
    <source>
        <strain evidence="7 8">WMS-il1</strain>
    </source>
</reference>
<feature type="domain" description="DNA repair metallo-beta-lactamase" evidence="6">
    <location>
        <begin position="316"/>
        <end position="424"/>
    </location>
</feature>
<comment type="similarity">
    <text evidence="2">Belongs to the DNA repair metallo-beta-lactamase (DRMBL) family.</text>
</comment>
<sequence>MSKSVSKTKRDKLIRENKSILSFFKSTNESDNSIIEKGEQKTPSEVDTTVVPLTDTMVSLPQPRRNVNNLWTNVGTNNECPKHKWLMNTPFTVDAFRYGLIKGCSGYFLTHFHHDHYIGLTSKFVGTIYCSEITAKLLEKNFGQLLSIVALPTDIFINVSGFDILLLDANHCPGSVLILCRLPTGNVNLHTGDFRAQASMLKPPSPLTEFILSKQRISNLYLDTSFCAPKYTFPLQESVIDAAIQISREALITHPGALILCGMYTIGKERFVLGLAEQLNSRVWLPSKQRGFITAAAEGGCSICKRLIAISTITAADAKVHVVDMTQLNPRAVLSKLLPLNRPIIAWKPSGWMYNPQKKLTQGNARRLPCSSETLTRLKECVSLEMIAGSVYVFGAAYSEHSSFDELKEFVTTLRPLRVQQTVFGGEAKDAAKYINEWLRSG</sequence>
<proteinExistence type="inferred from homology"/>
<organism evidence="7 8">
    <name type="scientific">Hymenolepis diminuta</name>
    <name type="common">Rat tapeworm</name>
    <dbReference type="NCBI Taxonomy" id="6216"/>
    <lineage>
        <taxon>Eukaryota</taxon>
        <taxon>Metazoa</taxon>
        <taxon>Spiralia</taxon>
        <taxon>Lophotrochozoa</taxon>
        <taxon>Platyhelminthes</taxon>
        <taxon>Cestoda</taxon>
        <taxon>Eucestoda</taxon>
        <taxon>Cyclophyllidea</taxon>
        <taxon>Hymenolepididae</taxon>
        <taxon>Hymenolepis</taxon>
    </lineage>
</organism>
<dbReference type="GO" id="GO:0003684">
    <property type="term" value="F:damaged DNA binding"/>
    <property type="evidence" value="ECO:0007669"/>
    <property type="project" value="TreeGrafter"/>
</dbReference>
<comment type="subcellular location">
    <subcellularLocation>
        <location evidence="1">Nucleus</location>
    </subcellularLocation>
</comment>
<keyword evidence="5" id="KW-0539">Nucleus</keyword>
<dbReference type="Gene3D" id="3.60.15.10">
    <property type="entry name" value="Ribonuclease Z/Hydroxyacylglutathione hydrolase-like"/>
    <property type="match status" value="1"/>
</dbReference>
<dbReference type="PANTHER" id="PTHR23240">
    <property type="entry name" value="DNA CROSS-LINK REPAIR PROTEIN PSO2/SNM1-RELATED"/>
    <property type="match status" value="1"/>
</dbReference>
<keyword evidence="4" id="KW-0234">DNA repair</keyword>
<evidence type="ECO:0000256" key="3">
    <source>
        <dbReference type="ARBA" id="ARBA00022763"/>
    </source>
</evidence>
<dbReference type="GO" id="GO:0036297">
    <property type="term" value="P:interstrand cross-link repair"/>
    <property type="evidence" value="ECO:0007669"/>
    <property type="project" value="TreeGrafter"/>
</dbReference>
<keyword evidence="3" id="KW-0227">DNA damage</keyword>
<evidence type="ECO:0000313" key="8">
    <source>
        <dbReference type="Proteomes" id="UP000321570"/>
    </source>
</evidence>
<dbReference type="InterPro" id="IPR011084">
    <property type="entry name" value="DRMBL"/>
</dbReference>
<accession>A0A564ZDB0</accession>
<evidence type="ECO:0000256" key="4">
    <source>
        <dbReference type="ARBA" id="ARBA00023204"/>
    </source>
</evidence>
<dbReference type="Proteomes" id="UP000321570">
    <property type="component" value="Unassembled WGS sequence"/>
</dbReference>
<name>A0A564ZDB0_HYMDI</name>
<dbReference type="GO" id="GO:0006303">
    <property type="term" value="P:double-strand break repair via nonhomologous end joining"/>
    <property type="evidence" value="ECO:0007669"/>
    <property type="project" value="TreeGrafter"/>
</dbReference>
<dbReference type="SUPFAM" id="SSF56281">
    <property type="entry name" value="Metallo-hydrolase/oxidoreductase"/>
    <property type="match status" value="1"/>
</dbReference>
<evidence type="ECO:0000259" key="6">
    <source>
        <dbReference type="Pfam" id="PF07522"/>
    </source>
</evidence>
<dbReference type="InterPro" id="IPR036866">
    <property type="entry name" value="RibonucZ/Hydroxyglut_hydro"/>
</dbReference>
<evidence type="ECO:0000313" key="7">
    <source>
        <dbReference type="EMBL" id="VUZ56838.1"/>
    </source>
</evidence>
<keyword evidence="8" id="KW-1185">Reference proteome</keyword>
<dbReference type="GO" id="GO:0005634">
    <property type="term" value="C:nucleus"/>
    <property type="evidence" value="ECO:0007669"/>
    <property type="project" value="UniProtKB-SubCell"/>
</dbReference>
<dbReference type="AlphaFoldDB" id="A0A564ZDB0"/>
<gene>
    <name evidence="7" type="ORF">WMSIL1_LOCUS14395</name>
</gene>